<keyword evidence="1" id="KW-0812">Transmembrane</keyword>
<accession>A0ABY9T6N0</accession>
<feature type="transmembrane region" description="Helical" evidence="1">
    <location>
        <begin position="82"/>
        <end position="102"/>
    </location>
</feature>
<feature type="transmembrane region" description="Helical" evidence="1">
    <location>
        <begin position="108"/>
        <end position="128"/>
    </location>
</feature>
<name>A0ABY9T6N0_BREBE</name>
<keyword evidence="3" id="KW-1185">Reference proteome</keyword>
<evidence type="ECO:0008006" key="4">
    <source>
        <dbReference type="Google" id="ProtNLM"/>
    </source>
</evidence>
<protein>
    <recommendedName>
        <fullName evidence="4">DUF1440 domain-containing protein</fullName>
    </recommendedName>
</protein>
<feature type="transmembrane region" description="Helical" evidence="1">
    <location>
        <begin position="48"/>
        <end position="70"/>
    </location>
</feature>
<reference evidence="2 3" key="1">
    <citation type="submission" date="2023-09" db="EMBL/GenBank/DDBJ databases">
        <title>Complete Genome and Methylome dissection of Bacillus brevis NEB573 original source of BbsI restriction endonuclease.</title>
        <authorList>
            <person name="Fomenkov A."/>
            <person name="Roberts R.D."/>
        </authorList>
    </citation>
    <scope>NUCLEOTIDE SEQUENCE [LARGE SCALE GENOMIC DNA]</scope>
    <source>
        <strain evidence="2 3">NEB573</strain>
    </source>
</reference>
<evidence type="ECO:0000313" key="3">
    <source>
        <dbReference type="Proteomes" id="UP001256827"/>
    </source>
</evidence>
<proteinExistence type="predicted"/>
<sequence length="130" mass="14009">MLFALGNGLLAGLALAAFLAVADGLFGTGTFAVLIDVSYVPGLEQLPSVAELSIHLLISVGIAYAWLRYFPRGGKVAAGRYALYWMLAFAVAYLPFSLLSGSPLSWKAFWIWITGHLLFTVVLSLRVARS</sequence>
<dbReference type="RefSeq" id="WP_310766883.1">
    <property type="nucleotide sequence ID" value="NZ_CP134050.1"/>
</dbReference>
<keyword evidence="1" id="KW-0472">Membrane</keyword>
<evidence type="ECO:0000256" key="1">
    <source>
        <dbReference type="SAM" id="Phobius"/>
    </source>
</evidence>
<dbReference type="Proteomes" id="UP001256827">
    <property type="component" value="Chromosome"/>
</dbReference>
<organism evidence="2 3">
    <name type="scientific">Brevibacillus brevis</name>
    <name type="common">Bacillus brevis</name>
    <dbReference type="NCBI Taxonomy" id="1393"/>
    <lineage>
        <taxon>Bacteria</taxon>
        <taxon>Bacillati</taxon>
        <taxon>Bacillota</taxon>
        <taxon>Bacilli</taxon>
        <taxon>Bacillales</taxon>
        <taxon>Paenibacillaceae</taxon>
        <taxon>Brevibacillus</taxon>
    </lineage>
</organism>
<evidence type="ECO:0000313" key="2">
    <source>
        <dbReference type="EMBL" id="WNC14577.1"/>
    </source>
</evidence>
<keyword evidence="1" id="KW-1133">Transmembrane helix</keyword>
<gene>
    <name evidence="2" type="ORF">RGB73_28600</name>
</gene>
<dbReference type="EMBL" id="CP134050">
    <property type="protein sequence ID" value="WNC14577.1"/>
    <property type="molecule type" value="Genomic_DNA"/>
</dbReference>